<name>A0A2A2JWA3_9BILA</name>
<reference evidence="1 2" key="1">
    <citation type="journal article" date="2017" name="Curr. Biol.">
        <title>Genome architecture and evolution of a unichromosomal asexual nematode.</title>
        <authorList>
            <person name="Fradin H."/>
            <person name="Zegar C."/>
            <person name="Gutwein M."/>
            <person name="Lucas J."/>
            <person name="Kovtun M."/>
            <person name="Corcoran D."/>
            <person name="Baugh L.R."/>
            <person name="Kiontke K."/>
            <person name="Gunsalus K."/>
            <person name="Fitch D.H."/>
            <person name="Piano F."/>
        </authorList>
    </citation>
    <scope>NUCLEOTIDE SEQUENCE [LARGE SCALE GENOMIC DNA]</scope>
    <source>
        <strain evidence="1">PF1309</strain>
    </source>
</reference>
<dbReference type="AlphaFoldDB" id="A0A2A2JWA3"/>
<comment type="caution">
    <text evidence="1">The sequence shown here is derived from an EMBL/GenBank/DDBJ whole genome shotgun (WGS) entry which is preliminary data.</text>
</comment>
<gene>
    <name evidence="1" type="ORF">WR25_19862</name>
</gene>
<dbReference type="Proteomes" id="UP000218231">
    <property type="component" value="Unassembled WGS sequence"/>
</dbReference>
<organism evidence="1 2">
    <name type="scientific">Diploscapter pachys</name>
    <dbReference type="NCBI Taxonomy" id="2018661"/>
    <lineage>
        <taxon>Eukaryota</taxon>
        <taxon>Metazoa</taxon>
        <taxon>Ecdysozoa</taxon>
        <taxon>Nematoda</taxon>
        <taxon>Chromadorea</taxon>
        <taxon>Rhabditida</taxon>
        <taxon>Rhabditina</taxon>
        <taxon>Rhabditomorpha</taxon>
        <taxon>Rhabditoidea</taxon>
        <taxon>Rhabditidae</taxon>
        <taxon>Diploscapter</taxon>
    </lineage>
</organism>
<sequence length="114" mass="11980">MAPDGLQRALNARKLADCVDLGLAAGAVAHEAFEVPALGTAIAAQGRYAMPQNVAAPFAPHRQFQLSQHGVPRPVNVLNRPAVVVDQPAASDSSFWLQCEIVVELGLQPCGEQG</sequence>
<evidence type="ECO:0000313" key="1">
    <source>
        <dbReference type="EMBL" id="PAV65985.1"/>
    </source>
</evidence>
<protein>
    <submittedName>
        <fullName evidence="1">Uncharacterized protein</fullName>
    </submittedName>
</protein>
<accession>A0A2A2JWA3</accession>
<proteinExistence type="predicted"/>
<evidence type="ECO:0000313" key="2">
    <source>
        <dbReference type="Proteomes" id="UP000218231"/>
    </source>
</evidence>
<dbReference type="EMBL" id="LIAE01010175">
    <property type="protein sequence ID" value="PAV65985.1"/>
    <property type="molecule type" value="Genomic_DNA"/>
</dbReference>
<keyword evidence="2" id="KW-1185">Reference proteome</keyword>